<dbReference type="EMBL" id="CP011412">
    <property type="protein sequence ID" value="AKH19132.1"/>
    <property type="molecule type" value="Genomic_DNA"/>
</dbReference>
<evidence type="ECO:0008006" key="4">
    <source>
        <dbReference type="Google" id="ProtNLM"/>
    </source>
</evidence>
<dbReference type="KEGG" id="seds:AAY24_00870"/>
<dbReference type="RefSeq" id="WP_046858071.1">
    <property type="nucleotide sequence ID" value="NZ_CP011412.1"/>
</dbReference>
<keyword evidence="3" id="KW-1185">Reference proteome</keyword>
<proteinExistence type="predicted"/>
<dbReference type="Gene3D" id="2.60.40.10">
    <property type="entry name" value="Immunoglobulins"/>
    <property type="match status" value="1"/>
</dbReference>
<gene>
    <name evidence="2" type="ORF">AAY24_00870</name>
</gene>
<dbReference type="PROSITE" id="PS51257">
    <property type="entry name" value="PROKAR_LIPOPROTEIN"/>
    <property type="match status" value="1"/>
</dbReference>
<dbReference type="AlphaFoldDB" id="A0A0F7JU33"/>
<dbReference type="OrthoDB" id="569134at2"/>
<keyword evidence="1" id="KW-0732">Signal</keyword>
<evidence type="ECO:0000313" key="3">
    <source>
        <dbReference type="Proteomes" id="UP000034410"/>
    </source>
</evidence>
<reference evidence="2 3" key="1">
    <citation type="journal article" date="2015" name="Genome Announc.">
        <title>Complete Genome Sequence of Sedimenticola thiotaurini Strain SIP-G1, a Polyphosphate- and Polyhydroxyalkanoate-Accumulating Sulfur-Oxidizing Gammaproteobacterium Isolated from Salt Marsh Sediments.</title>
        <authorList>
            <person name="Flood B.E."/>
            <person name="Jones D.S."/>
            <person name="Bailey J.V."/>
        </authorList>
    </citation>
    <scope>NUCLEOTIDE SEQUENCE [LARGE SCALE GENOMIC DNA]</scope>
    <source>
        <strain evidence="2 3">SIP-G1</strain>
    </source>
</reference>
<evidence type="ECO:0000313" key="2">
    <source>
        <dbReference type="EMBL" id="AKH19132.1"/>
    </source>
</evidence>
<accession>A0A0F7JU33</accession>
<feature type="chain" id="PRO_5002517725" description="Fibronectin type III domain-containing protein" evidence="1">
    <location>
        <begin position="33"/>
        <end position="381"/>
    </location>
</feature>
<sequence>MKKQLLTQTTSRLLVALLLIGSCLGLLSTARADVTAASGSSSTLVLQANRNNHFTIQWHVSSTSDRFSSQARVENLATPLVIAGAITPPGQVYPESFNISASQVQSWINAGYKTIVIRRSFADTSGAPTPGINADVRFRLNDSGLRTTRDQSQFAVQMMQLSFPNLSSMTVVESGEELFSYLDVNYSGSGVLEGYWQLAEPGSTEANPIYRTLKLERKTLNQLQHSRLISPRLPTNKPGKYLLRFCLLDRANSDDTNQDCETSGKRVEVLYQVLMKSDIALTMMTLTPSSQPINGDTLLDWSQVDGAVVYQLQVFQPSGDASPAFVTGMLIPKGSTETTLSPLVLGKLQSHQQYLWRVNALDQQGQIIGKSPLKTFAFVQQ</sequence>
<feature type="signal peptide" evidence="1">
    <location>
        <begin position="1"/>
        <end position="32"/>
    </location>
</feature>
<name>A0A0F7JU33_9GAMM</name>
<protein>
    <recommendedName>
        <fullName evidence="4">Fibronectin type III domain-containing protein</fullName>
    </recommendedName>
</protein>
<dbReference type="Proteomes" id="UP000034410">
    <property type="component" value="Chromosome"/>
</dbReference>
<evidence type="ECO:0000256" key="1">
    <source>
        <dbReference type="SAM" id="SignalP"/>
    </source>
</evidence>
<dbReference type="InterPro" id="IPR013783">
    <property type="entry name" value="Ig-like_fold"/>
</dbReference>
<organism evidence="2 3">
    <name type="scientific">Sedimenticola thiotaurini</name>
    <dbReference type="NCBI Taxonomy" id="1543721"/>
    <lineage>
        <taxon>Bacteria</taxon>
        <taxon>Pseudomonadati</taxon>
        <taxon>Pseudomonadota</taxon>
        <taxon>Gammaproteobacteria</taxon>
        <taxon>Chromatiales</taxon>
        <taxon>Sedimenticolaceae</taxon>
        <taxon>Sedimenticola</taxon>
    </lineage>
</organism>